<evidence type="ECO:0000259" key="4">
    <source>
        <dbReference type="PROSITE" id="PS50002"/>
    </source>
</evidence>
<dbReference type="RefSeq" id="XP_004355562.1">
    <property type="nucleotide sequence ID" value="XM_004355509.1"/>
</dbReference>
<dbReference type="PANTHER" id="PTHR14336">
    <property type="entry name" value="TANDEM PH DOMAIN CONTAINING PROTEIN"/>
    <property type="match status" value="1"/>
</dbReference>
<keyword evidence="1 2" id="KW-0728">SH3 domain</keyword>
<dbReference type="Pfam" id="PF00169">
    <property type="entry name" value="PH"/>
    <property type="match status" value="1"/>
</dbReference>
<dbReference type="InterPro" id="IPR001849">
    <property type="entry name" value="PH_domain"/>
</dbReference>
<protein>
    <recommendedName>
        <fullName evidence="8">Pleckstrin domain-containing protein</fullName>
    </recommendedName>
</protein>
<evidence type="ECO:0000256" key="3">
    <source>
        <dbReference type="SAM" id="MobiDB-lite"/>
    </source>
</evidence>
<gene>
    <name evidence="6" type="ORF">DFA_08060</name>
</gene>
<dbReference type="PROSITE" id="PS50003">
    <property type="entry name" value="PH_DOMAIN"/>
    <property type="match status" value="1"/>
</dbReference>
<evidence type="ECO:0000313" key="6">
    <source>
        <dbReference type="EMBL" id="EGG17078.1"/>
    </source>
</evidence>
<dbReference type="PANTHER" id="PTHR14336:SF8">
    <property type="entry name" value="PROTEIN OPY1"/>
    <property type="match status" value="1"/>
</dbReference>
<accession>F4Q4X2</accession>
<dbReference type="InterPro" id="IPR051707">
    <property type="entry name" value="PI-Interact_SigTrans_Reg"/>
</dbReference>
<dbReference type="SUPFAM" id="SSF50044">
    <property type="entry name" value="SH3-domain"/>
    <property type="match status" value="1"/>
</dbReference>
<dbReference type="InterPro" id="IPR036028">
    <property type="entry name" value="SH3-like_dom_sf"/>
</dbReference>
<evidence type="ECO:0000313" key="7">
    <source>
        <dbReference type="Proteomes" id="UP000007797"/>
    </source>
</evidence>
<reference evidence="7" key="1">
    <citation type="journal article" date="2011" name="Genome Res.">
        <title>Phylogeny-wide analysis of social amoeba genomes highlights ancient origins for complex intercellular communication.</title>
        <authorList>
            <person name="Heidel A.J."/>
            <person name="Lawal H.M."/>
            <person name="Felder M."/>
            <person name="Schilde C."/>
            <person name="Helps N.R."/>
            <person name="Tunggal B."/>
            <person name="Rivero F."/>
            <person name="John U."/>
            <person name="Schleicher M."/>
            <person name="Eichinger L."/>
            <person name="Platzer M."/>
            <person name="Noegel A.A."/>
            <person name="Schaap P."/>
            <person name="Gloeckner G."/>
        </authorList>
    </citation>
    <scope>NUCLEOTIDE SEQUENCE [LARGE SCALE GENOMIC DNA]</scope>
    <source>
        <strain evidence="7">SH3</strain>
    </source>
</reference>
<evidence type="ECO:0008006" key="8">
    <source>
        <dbReference type="Google" id="ProtNLM"/>
    </source>
</evidence>
<dbReference type="OMA" id="RTNCFQI"/>
<dbReference type="FunFam" id="2.30.29.30:FF:000286">
    <property type="entry name" value="PH-protein kinase domain containing protein"/>
    <property type="match status" value="1"/>
</dbReference>
<organism evidence="6 7">
    <name type="scientific">Cavenderia fasciculata</name>
    <name type="common">Slime mold</name>
    <name type="synonym">Dictyostelium fasciculatum</name>
    <dbReference type="NCBI Taxonomy" id="261658"/>
    <lineage>
        <taxon>Eukaryota</taxon>
        <taxon>Amoebozoa</taxon>
        <taxon>Evosea</taxon>
        <taxon>Eumycetozoa</taxon>
        <taxon>Dictyostelia</taxon>
        <taxon>Acytosteliales</taxon>
        <taxon>Cavenderiaceae</taxon>
        <taxon>Cavenderia</taxon>
    </lineage>
</organism>
<proteinExistence type="predicted"/>
<name>F4Q4X2_CACFS</name>
<sequence>MTLINVNDQVIYDTDLHKAVVVFRYDATEEEELSLVEGAYIDILEEASDGWWRGLTTNVNRQEGIFPFNYVRRITVEEFDIYLERVKNNNSNSNYSTSPPQQQQQQHISTEEQEEQEEQEQEQESEIETPSSSYINHNHNHHNNNNNDTHKLEHHIIASLSDPLEKRSSATSTSSYTTNNNNNNNTYDSSSTTTPSSSSFFQPLPPTPTSSSSASSSSEVASITIKINDIAKEGYLVKRGHIRKNWKVRWFQLKRNRLTYSKSPKENKINELVLTPDTEIDIATSMKRTNCFQIKIPLDKSKDKHLIFYCSAQSPDELESWIHALNQSKNNN</sequence>
<feature type="compositionally biased region" description="Low complexity" evidence="3">
    <location>
        <begin position="96"/>
        <end position="108"/>
    </location>
</feature>
<feature type="compositionally biased region" description="Low complexity" evidence="3">
    <location>
        <begin position="209"/>
        <end position="218"/>
    </location>
</feature>
<dbReference type="EMBL" id="GL883021">
    <property type="protein sequence ID" value="EGG17078.1"/>
    <property type="molecule type" value="Genomic_DNA"/>
</dbReference>
<dbReference type="PRINTS" id="PR00452">
    <property type="entry name" value="SH3DOMAIN"/>
</dbReference>
<dbReference type="SMART" id="SM00233">
    <property type="entry name" value="PH"/>
    <property type="match status" value="1"/>
</dbReference>
<feature type="region of interest" description="Disordered" evidence="3">
    <location>
        <begin position="90"/>
        <end position="149"/>
    </location>
</feature>
<feature type="compositionally biased region" description="Low complexity" evidence="3">
    <location>
        <begin position="128"/>
        <end position="147"/>
    </location>
</feature>
<dbReference type="InterPro" id="IPR001452">
    <property type="entry name" value="SH3_domain"/>
</dbReference>
<dbReference type="STRING" id="1054147.F4Q4X2"/>
<dbReference type="Proteomes" id="UP000007797">
    <property type="component" value="Unassembled WGS sequence"/>
</dbReference>
<dbReference type="SMART" id="SM00326">
    <property type="entry name" value="SH3"/>
    <property type="match status" value="1"/>
</dbReference>
<dbReference type="Gene3D" id="2.30.29.30">
    <property type="entry name" value="Pleckstrin-homology domain (PH domain)/Phosphotyrosine-binding domain (PTB)"/>
    <property type="match status" value="1"/>
</dbReference>
<dbReference type="InterPro" id="IPR011993">
    <property type="entry name" value="PH-like_dom_sf"/>
</dbReference>
<keyword evidence="7" id="KW-1185">Reference proteome</keyword>
<dbReference type="Gene3D" id="2.30.30.40">
    <property type="entry name" value="SH3 Domains"/>
    <property type="match status" value="1"/>
</dbReference>
<evidence type="ECO:0000256" key="2">
    <source>
        <dbReference type="PROSITE-ProRule" id="PRU00192"/>
    </source>
</evidence>
<dbReference type="OrthoDB" id="19605at2759"/>
<feature type="compositionally biased region" description="Low complexity" evidence="3">
    <location>
        <begin position="169"/>
        <end position="202"/>
    </location>
</feature>
<evidence type="ECO:0000259" key="5">
    <source>
        <dbReference type="PROSITE" id="PS50003"/>
    </source>
</evidence>
<feature type="domain" description="PH" evidence="5">
    <location>
        <begin position="229"/>
        <end position="330"/>
    </location>
</feature>
<dbReference type="AlphaFoldDB" id="F4Q4X2"/>
<feature type="domain" description="SH3" evidence="4">
    <location>
        <begin position="14"/>
        <end position="76"/>
    </location>
</feature>
<evidence type="ECO:0000256" key="1">
    <source>
        <dbReference type="ARBA" id="ARBA00022443"/>
    </source>
</evidence>
<dbReference type="GeneID" id="14869109"/>
<feature type="compositionally biased region" description="Acidic residues" evidence="3">
    <location>
        <begin position="111"/>
        <end position="127"/>
    </location>
</feature>
<dbReference type="KEGG" id="dfa:DFA_08060"/>
<dbReference type="SUPFAM" id="SSF50729">
    <property type="entry name" value="PH domain-like"/>
    <property type="match status" value="1"/>
</dbReference>
<dbReference type="PROSITE" id="PS50002">
    <property type="entry name" value="SH3"/>
    <property type="match status" value="1"/>
</dbReference>
<dbReference type="GO" id="GO:0005547">
    <property type="term" value="F:phosphatidylinositol-3,4,5-trisphosphate binding"/>
    <property type="evidence" value="ECO:0007669"/>
    <property type="project" value="UniProtKB-ARBA"/>
</dbReference>
<dbReference type="Pfam" id="PF14604">
    <property type="entry name" value="SH3_9"/>
    <property type="match status" value="1"/>
</dbReference>
<feature type="region of interest" description="Disordered" evidence="3">
    <location>
        <begin position="162"/>
        <end position="218"/>
    </location>
</feature>